<dbReference type="InterPro" id="IPR014133">
    <property type="entry name" value="Cry_DASH"/>
</dbReference>
<dbReference type="SMART" id="SM00326">
    <property type="entry name" value="SH3"/>
    <property type="match status" value="1"/>
</dbReference>
<keyword evidence="6" id="KW-0274">FAD</keyword>
<evidence type="ECO:0000256" key="7">
    <source>
        <dbReference type="ARBA" id="ARBA00022991"/>
    </source>
</evidence>
<dbReference type="EMBL" id="CAXAMM010003170">
    <property type="protein sequence ID" value="CAK8998824.1"/>
    <property type="molecule type" value="Genomic_DNA"/>
</dbReference>
<dbReference type="SUPFAM" id="SSF52425">
    <property type="entry name" value="Cryptochrome/photolyase, N-terminal domain"/>
    <property type="match status" value="1"/>
</dbReference>
<dbReference type="Gene3D" id="1.10.579.10">
    <property type="entry name" value="DNA Cyclobutane Dipyrimidine Photolyase, subunit A, domain 3"/>
    <property type="match status" value="1"/>
</dbReference>
<keyword evidence="5" id="KW-0285">Flavoprotein</keyword>
<organism evidence="12 13">
    <name type="scientific">Durusdinium trenchii</name>
    <dbReference type="NCBI Taxonomy" id="1381693"/>
    <lineage>
        <taxon>Eukaryota</taxon>
        <taxon>Sar</taxon>
        <taxon>Alveolata</taxon>
        <taxon>Dinophyceae</taxon>
        <taxon>Suessiales</taxon>
        <taxon>Symbiodiniaceae</taxon>
        <taxon>Durusdinium</taxon>
    </lineage>
</organism>
<dbReference type="PROSITE" id="PS51645">
    <property type="entry name" value="PHR_CRY_ALPHA_BETA"/>
    <property type="match status" value="1"/>
</dbReference>
<dbReference type="Gene3D" id="1.25.40.80">
    <property type="match status" value="1"/>
</dbReference>
<feature type="domain" description="Photolyase/cryptochrome alpha/beta" evidence="11">
    <location>
        <begin position="5"/>
        <end position="134"/>
    </location>
</feature>
<evidence type="ECO:0000259" key="10">
    <source>
        <dbReference type="PROSITE" id="PS50002"/>
    </source>
</evidence>
<dbReference type="InterPro" id="IPR036155">
    <property type="entry name" value="Crypto/Photolyase_N_sf"/>
</dbReference>
<dbReference type="Proteomes" id="UP001642464">
    <property type="component" value="Unassembled WGS sequence"/>
</dbReference>
<dbReference type="CDD" id="cd00174">
    <property type="entry name" value="SH3"/>
    <property type="match status" value="1"/>
</dbReference>
<dbReference type="SUPFAM" id="SSF50044">
    <property type="entry name" value="SH3-domain"/>
    <property type="match status" value="1"/>
</dbReference>
<keyword evidence="13" id="KW-1185">Reference proteome</keyword>
<comment type="cofactor">
    <cofactor evidence="2">
        <name>FAD</name>
        <dbReference type="ChEBI" id="CHEBI:57692"/>
    </cofactor>
</comment>
<evidence type="ECO:0000256" key="3">
    <source>
        <dbReference type="ARBA" id="ARBA00005862"/>
    </source>
</evidence>
<proteinExistence type="inferred from homology"/>
<dbReference type="Pfam" id="PF14604">
    <property type="entry name" value="SH3_9"/>
    <property type="match status" value="1"/>
</dbReference>
<dbReference type="InterPro" id="IPR006050">
    <property type="entry name" value="DNA_photolyase_N"/>
</dbReference>
<dbReference type="Gene3D" id="3.40.50.620">
    <property type="entry name" value="HUPs"/>
    <property type="match status" value="1"/>
</dbReference>
<reference evidence="12 13" key="1">
    <citation type="submission" date="2024-02" db="EMBL/GenBank/DDBJ databases">
        <authorList>
            <person name="Chen Y."/>
            <person name="Shah S."/>
            <person name="Dougan E. K."/>
            <person name="Thang M."/>
            <person name="Chan C."/>
        </authorList>
    </citation>
    <scope>NUCLEOTIDE SEQUENCE [LARGE SCALE GENOMIC DNA]</scope>
</reference>
<evidence type="ECO:0000256" key="2">
    <source>
        <dbReference type="ARBA" id="ARBA00001974"/>
    </source>
</evidence>
<name>A0ABP0IBQ1_9DINO</name>
<dbReference type="Pfam" id="PF03441">
    <property type="entry name" value="FAD_binding_7"/>
    <property type="match status" value="1"/>
</dbReference>
<sequence length="836" mass="92281">MAGSKPVVLWFRSNLRLRDNAMLHLKEVQQASAVAAVCVLDQRFENKFTLPFKRQALDDLRHSLKEALGVPLLCFNGKAEEVLPRLVELVDSASGGTIVSCQEVCSWEKAVEKRILGKVSPRNWALKTAWDYSLYHPEDLPFTLDKVPEPFTAARNAIEERKTRVRAPLGVPAWGGKPSLGLCSRAEAFPEFLPAPDAWEPPTTFRADSKGDDNKGLRFRGGEHAALLRLEDFIAHGLRSYKGTRNNSVGWQYSTKLSPWLAAGNISPRQVHHRIRKYEDEFGETKDTYWVTFELMWRDFNRFLAVKHGNKIFHQLGPADRLPKGVFWLSEHDPASSERLQAWKDGRTGIPWVDGHMRELLSTGFMSNRGRQNVASFLVHNLKVDWRQGASHFQDLLIDHDVTANWCNWMAAAGVGQRGARVNRFNMVKQAADYDPEAEHAKLWIPEIAGLQAAEIRQLALGERRVANYPSPVVPLRSHQPSKQGAGRHLAAQQQVEADCTQYVTQNACEVSGADTDECYWQTQFVPNDCRKIPVAGQLNVCVCSLGVDQCGTDIEGANNQIGGDGGCEPKRFCVPNGGAPAGCSVAFAPLGVDAACITDGGWTGFFGTSGPQQVACVPTDYCEPVTASPTPTWDRGDLNAQCVRNSVEQPIVTPAPTPVPGTEAPVEATNPPETGGDDEPVLSTEVIAAIASVGIALTVGGACFMWCSRSKDAEELKVFDAEKIYEEELQRAHVPASVLVRPVEYMHQEQRTQLNLDLIVSFAFVGESEDELTVEPGMMLTALQRISEDWWEAQTKDGQIGLVPASYVTEAKKKDPLAAPPTEFYIPEDEADPDF</sequence>
<dbReference type="PROSITE" id="PS50002">
    <property type="entry name" value="SH3"/>
    <property type="match status" value="1"/>
</dbReference>
<keyword evidence="4 8" id="KW-0728">SH3 domain</keyword>
<comment type="cofactor">
    <cofactor evidence="1">
        <name>(6R)-5,10-methylene-5,6,7,8-tetrahydrofolate</name>
        <dbReference type="ChEBI" id="CHEBI:15636"/>
    </cofactor>
</comment>
<evidence type="ECO:0000256" key="9">
    <source>
        <dbReference type="SAM" id="MobiDB-lite"/>
    </source>
</evidence>
<feature type="region of interest" description="Disordered" evidence="9">
    <location>
        <begin position="652"/>
        <end position="677"/>
    </location>
</feature>
<dbReference type="PANTHER" id="PTHR11455">
    <property type="entry name" value="CRYPTOCHROME"/>
    <property type="match status" value="1"/>
</dbReference>
<dbReference type="PANTHER" id="PTHR11455:SF22">
    <property type="entry name" value="CRYPTOCHROME DASH"/>
    <property type="match status" value="1"/>
</dbReference>
<comment type="similarity">
    <text evidence="3">Belongs to the DNA photolyase class-1 family.</text>
</comment>
<comment type="caution">
    <text evidence="12">The sequence shown here is derived from an EMBL/GenBank/DDBJ whole genome shotgun (WGS) entry which is preliminary data.</text>
</comment>
<dbReference type="Gene3D" id="2.30.30.40">
    <property type="entry name" value="SH3 Domains"/>
    <property type="match status" value="1"/>
</dbReference>
<evidence type="ECO:0000313" key="12">
    <source>
        <dbReference type="EMBL" id="CAK8998824.1"/>
    </source>
</evidence>
<evidence type="ECO:0000313" key="13">
    <source>
        <dbReference type="Proteomes" id="UP001642464"/>
    </source>
</evidence>
<keyword evidence="7" id="KW-0157">Chromophore</keyword>
<evidence type="ECO:0000256" key="8">
    <source>
        <dbReference type="PROSITE-ProRule" id="PRU00192"/>
    </source>
</evidence>
<dbReference type="SUPFAM" id="SSF48173">
    <property type="entry name" value="Cryptochrome/photolyase FAD-binding domain"/>
    <property type="match status" value="1"/>
</dbReference>
<dbReference type="InterPro" id="IPR001452">
    <property type="entry name" value="SH3_domain"/>
</dbReference>
<evidence type="ECO:0000256" key="4">
    <source>
        <dbReference type="ARBA" id="ARBA00022443"/>
    </source>
</evidence>
<feature type="domain" description="SH3" evidence="10">
    <location>
        <begin position="754"/>
        <end position="814"/>
    </location>
</feature>
<dbReference type="InterPro" id="IPR014729">
    <property type="entry name" value="Rossmann-like_a/b/a_fold"/>
</dbReference>
<accession>A0ABP0IBQ1</accession>
<dbReference type="InterPro" id="IPR036134">
    <property type="entry name" value="Crypto/Photolyase_FAD-like_sf"/>
</dbReference>
<dbReference type="Pfam" id="PF00875">
    <property type="entry name" value="DNA_photolyase"/>
    <property type="match status" value="1"/>
</dbReference>
<dbReference type="InterPro" id="IPR002081">
    <property type="entry name" value="Cryptochrome/DNA_photolyase_1"/>
</dbReference>
<protein>
    <submittedName>
        <fullName evidence="12">Cryptochrome DASH (Protein CRY-DASH) (ZCRY-DASH)</fullName>
    </submittedName>
</protein>
<evidence type="ECO:0000256" key="6">
    <source>
        <dbReference type="ARBA" id="ARBA00022827"/>
    </source>
</evidence>
<gene>
    <name evidence="12" type="ORF">SCF082_LOCUS5797</name>
</gene>
<evidence type="ECO:0000256" key="5">
    <source>
        <dbReference type="ARBA" id="ARBA00022630"/>
    </source>
</evidence>
<dbReference type="NCBIfam" id="TIGR02765">
    <property type="entry name" value="crypto_DASH"/>
    <property type="match status" value="1"/>
</dbReference>
<dbReference type="PRINTS" id="PR00147">
    <property type="entry name" value="DNAPHOTLYASE"/>
</dbReference>
<evidence type="ECO:0000259" key="11">
    <source>
        <dbReference type="PROSITE" id="PS51645"/>
    </source>
</evidence>
<dbReference type="InterPro" id="IPR036028">
    <property type="entry name" value="SH3-like_dom_sf"/>
</dbReference>
<dbReference type="InterPro" id="IPR005101">
    <property type="entry name" value="Cryptochr/Photolyase_FAD-bd"/>
</dbReference>
<evidence type="ECO:0000256" key="1">
    <source>
        <dbReference type="ARBA" id="ARBA00001932"/>
    </source>
</evidence>